<comment type="subunit">
    <text evidence="8">Homodimer.</text>
</comment>
<comment type="function">
    <text evidence="8">Catalyzes the condensation reaction of fatty acid synthesis by the addition to an acyl acceptor of two carbons from malonyl-ACP. Catalyzes the first condensation reaction which initiates fatty acid synthesis and may therefore play a role in governing the total rate of fatty acid production. Possesses both acetoacetyl-ACP synthase and acetyl transacylase activities. Its substrate specificity determines the biosynthesis of branched-chain and/or straight-chain of fatty acids.</text>
</comment>
<evidence type="ECO:0000256" key="1">
    <source>
        <dbReference type="ARBA" id="ARBA00008642"/>
    </source>
</evidence>
<feature type="domain" description="Beta-ketoacyl-[acyl-carrier-protein] synthase III C-terminal" evidence="9">
    <location>
        <begin position="239"/>
        <end position="328"/>
    </location>
</feature>
<dbReference type="InterPro" id="IPR016039">
    <property type="entry name" value="Thiolase-like"/>
</dbReference>
<dbReference type="SUPFAM" id="SSF53901">
    <property type="entry name" value="Thiolase-like"/>
    <property type="match status" value="1"/>
</dbReference>
<dbReference type="GO" id="GO:0004313">
    <property type="term" value="F:[acyl-carrier-protein] S-acetyltransferase activity"/>
    <property type="evidence" value="ECO:0007669"/>
    <property type="project" value="UniProtKB-EC"/>
</dbReference>
<organism evidence="11 12">
    <name type="scientific">Candidatus Nitrotoga arctica</name>
    <dbReference type="NCBI Taxonomy" id="453162"/>
    <lineage>
        <taxon>Bacteria</taxon>
        <taxon>Pseudomonadati</taxon>
        <taxon>Pseudomonadota</taxon>
        <taxon>Betaproteobacteria</taxon>
        <taxon>Nitrosomonadales</taxon>
        <taxon>Gallionellaceae</taxon>
        <taxon>Candidatus Nitrotoga</taxon>
    </lineage>
</organism>
<dbReference type="Pfam" id="PF08545">
    <property type="entry name" value="ACP_syn_III"/>
    <property type="match status" value="1"/>
</dbReference>
<keyword evidence="4 8" id="KW-0276">Fatty acid metabolism</keyword>
<keyword evidence="6 8" id="KW-0275">Fatty acid biosynthesis</keyword>
<dbReference type="CDD" id="cd00830">
    <property type="entry name" value="KAS_III"/>
    <property type="match status" value="1"/>
</dbReference>
<feature type="active site" evidence="8">
    <location>
        <position position="285"/>
    </location>
</feature>
<keyword evidence="12" id="KW-1185">Reference proteome</keyword>
<evidence type="ECO:0000313" key="12">
    <source>
        <dbReference type="Proteomes" id="UP000839052"/>
    </source>
</evidence>
<comment type="domain">
    <text evidence="8">The last Arg residue of the ACP-binding site is essential for the weak association between ACP/AcpP and FabH.</text>
</comment>
<comment type="subcellular location">
    <subcellularLocation>
        <location evidence="8">Cytoplasm</location>
    </subcellularLocation>
</comment>
<keyword evidence="7 8" id="KW-0511">Multifunctional enzyme</keyword>
<evidence type="ECO:0000256" key="4">
    <source>
        <dbReference type="ARBA" id="ARBA00022832"/>
    </source>
</evidence>
<evidence type="ECO:0000313" key="11">
    <source>
        <dbReference type="EMBL" id="CAG9933770.1"/>
    </source>
</evidence>
<dbReference type="Gene3D" id="3.40.47.10">
    <property type="match status" value="1"/>
</dbReference>
<evidence type="ECO:0000256" key="5">
    <source>
        <dbReference type="ARBA" id="ARBA00023098"/>
    </source>
</evidence>
<evidence type="ECO:0000259" key="10">
    <source>
        <dbReference type="Pfam" id="PF08545"/>
    </source>
</evidence>
<feature type="active site" evidence="8">
    <location>
        <position position="255"/>
    </location>
</feature>
<evidence type="ECO:0000256" key="3">
    <source>
        <dbReference type="ARBA" id="ARBA00022679"/>
    </source>
</evidence>
<name>A0ABN8ARL8_9PROT</name>
<keyword evidence="8 11" id="KW-0012">Acyltransferase</keyword>
<accession>A0ABN8ARL8</accession>
<keyword evidence="2 8" id="KW-0444">Lipid biosynthesis</keyword>
<feature type="domain" description="Beta-ketoacyl-[acyl-carrier-protein] synthase III N-terminal" evidence="10">
    <location>
        <begin position="116"/>
        <end position="193"/>
    </location>
</feature>
<dbReference type="RefSeq" id="WP_275584292.1">
    <property type="nucleotide sequence ID" value="NZ_OU912926.1"/>
</dbReference>
<reference evidence="11 12" key="1">
    <citation type="submission" date="2021-10" db="EMBL/GenBank/DDBJ databases">
        <authorList>
            <person name="Koch H."/>
        </authorList>
    </citation>
    <scope>NUCLEOTIDE SEQUENCE [LARGE SCALE GENOMIC DNA]</scope>
    <source>
        <strain evidence="11">6680</strain>
    </source>
</reference>
<dbReference type="GO" id="GO:0033818">
    <property type="term" value="F:beta-ketoacyl-acyl-carrier-protein synthase III activity"/>
    <property type="evidence" value="ECO:0007669"/>
    <property type="project" value="UniProtKB-EC"/>
</dbReference>
<evidence type="ECO:0000259" key="9">
    <source>
        <dbReference type="Pfam" id="PF08541"/>
    </source>
</evidence>
<comment type="similarity">
    <text evidence="1 8">Belongs to the thiolase-like superfamily. FabH family.</text>
</comment>
<dbReference type="InterPro" id="IPR013751">
    <property type="entry name" value="ACP_syn_III_N"/>
</dbReference>
<dbReference type="EC" id="2.3.1.180" evidence="8"/>
<dbReference type="Pfam" id="PF08541">
    <property type="entry name" value="ACP_syn_III_C"/>
    <property type="match status" value="1"/>
</dbReference>
<dbReference type="PANTHER" id="PTHR43091:SF1">
    <property type="entry name" value="BETA-KETOACYL-[ACYL-CARRIER-PROTEIN] SYNTHASE III, CHLOROPLASTIC"/>
    <property type="match status" value="1"/>
</dbReference>
<dbReference type="PANTHER" id="PTHR43091">
    <property type="entry name" value="3-OXOACYL-[ACYL-CARRIER-PROTEIN] SYNTHASE"/>
    <property type="match status" value="1"/>
</dbReference>
<dbReference type="Proteomes" id="UP000839052">
    <property type="component" value="Chromosome"/>
</dbReference>
<proteinExistence type="inferred from homology"/>
<dbReference type="InterPro" id="IPR013747">
    <property type="entry name" value="ACP_syn_III_C"/>
</dbReference>
<comment type="catalytic activity">
    <reaction evidence="8">
        <text>malonyl-[ACP] + acetyl-CoA + H(+) = 3-oxobutanoyl-[ACP] + CO2 + CoA</text>
        <dbReference type="Rhea" id="RHEA:12080"/>
        <dbReference type="Rhea" id="RHEA-COMP:9623"/>
        <dbReference type="Rhea" id="RHEA-COMP:9625"/>
        <dbReference type="ChEBI" id="CHEBI:15378"/>
        <dbReference type="ChEBI" id="CHEBI:16526"/>
        <dbReference type="ChEBI" id="CHEBI:57287"/>
        <dbReference type="ChEBI" id="CHEBI:57288"/>
        <dbReference type="ChEBI" id="CHEBI:78449"/>
        <dbReference type="ChEBI" id="CHEBI:78450"/>
        <dbReference type="EC" id="2.3.1.180"/>
    </reaction>
</comment>
<feature type="active site" evidence="8">
    <location>
        <position position="122"/>
    </location>
</feature>
<dbReference type="NCBIfam" id="NF006829">
    <property type="entry name" value="PRK09352.1"/>
    <property type="match status" value="1"/>
</dbReference>
<dbReference type="HAMAP" id="MF_01815">
    <property type="entry name" value="FabH"/>
    <property type="match status" value="1"/>
</dbReference>
<feature type="region of interest" description="ACP-binding" evidence="8">
    <location>
        <begin position="256"/>
        <end position="260"/>
    </location>
</feature>
<keyword evidence="8" id="KW-0963">Cytoplasm</keyword>
<gene>
    <name evidence="8 11" type="primary">fabH</name>
    <name evidence="11" type="ORF">NTG6680_2521</name>
</gene>
<keyword evidence="5 8" id="KW-0443">Lipid metabolism</keyword>
<dbReference type="EMBL" id="OU912926">
    <property type="protein sequence ID" value="CAG9933770.1"/>
    <property type="molecule type" value="Genomic_DNA"/>
</dbReference>
<keyword evidence="3 8" id="KW-0808">Transferase</keyword>
<evidence type="ECO:0000256" key="6">
    <source>
        <dbReference type="ARBA" id="ARBA00023160"/>
    </source>
</evidence>
<sequence length="328" mass="35153">MPTKDKGGFLIYSKIIGTGSYLPTKVLTNFDLEKLVETSHDWIVTRSGIVERHFAAEGEQASDMAWHASQRALEAAGIGVDEIDLVIVATTTPDHILPSTACILQDKLGIKNGAAFDVQAVCSGFIYALNTADLFIRGGQARNALVVGAEVLSRLLNWEDRTTCVLFGDGAGAVILQRSDVPGILSAKLHADGSHRNKLSADGGIRDGAIFGNPYIKMDGQAVFKFAVKVLSEVVEEVLAENKMKCTDIDWLVPHQANIRIMEATAKKLGLSMDKVVVTVAHHGNTSAASIPLALDTAVRDGRIQSGQHVLLEAVGGGFTWGAVLLRW</sequence>
<dbReference type="InterPro" id="IPR004655">
    <property type="entry name" value="FabH"/>
</dbReference>
<protein>
    <recommendedName>
        <fullName evidence="8">Beta-ketoacyl-[acyl-carrier-protein] synthase III</fullName>
        <shortName evidence="8">Beta-ketoacyl-ACP synthase III</shortName>
        <shortName evidence="8">KAS III</shortName>
        <ecNumber evidence="8">2.3.1.180</ecNumber>
    </recommendedName>
    <alternativeName>
        <fullName evidence="8">3-oxoacyl-[acyl-carrier-protein] synthase 3</fullName>
    </alternativeName>
    <alternativeName>
        <fullName evidence="8">3-oxoacyl-[acyl-carrier-protein] synthase III</fullName>
    </alternativeName>
</protein>
<evidence type="ECO:0000256" key="2">
    <source>
        <dbReference type="ARBA" id="ARBA00022516"/>
    </source>
</evidence>
<comment type="pathway">
    <text evidence="8">Lipid metabolism; fatty acid biosynthesis.</text>
</comment>
<evidence type="ECO:0000256" key="7">
    <source>
        <dbReference type="ARBA" id="ARBA00023268"/>
    </source>
</evidence>
<dbReference type="NCBIfam" id="TIGR00747">
    <property type="entry name" value="fabH"/>
    <property type="match status" value="1"/>
</dbReference>
<evidence type="ECO:0000256" key="8">
    <source>
        <dbReference type="HAMAP-Rule" id="MF_01815"/>
    </source>
</evidence>